<protein>
    <recommendedName>
        <fullName evidence="5">Reverse transcriptase domain-containing protein</fullName>
    </recommendedName>
</protein>
<dbReference type="Pfam" id="PF00078">
    <property type="entry name" value="RVT_1"/>
    <property type="match status" value="1"/>
</dbReference>
<organism evidence="3 4">
    <name type="scientific">Centaurea solstitialis</name>
    <name type="common">yellow star-thistle</name>
    <dbReference type="NCBI Taxonomy" id="347529"/>
    <lineage>
        <taxon>Eukaryota</taxon>
        <taxon>Viridiplantae</taxon>
        <taxon>Streptophyta</taxon>
        <taxon>Embryophyta</taxon>
        <taxon>Tracheophyta</taxon>
        <taxon>Spermatophyta</taxon>
        <taxon>Magnoliopsida</taxon>
        <taxon>eudicotyledons</taxon>
        <taxon>Gunneridae</taxon>
        <taxon>Pentapetalae</taxon>
        <taxon>asterids</taxon>
        <taxon>campanulids</taxon>
        <taxon>Asterales</taxon>
        <taxon>Asteraceae</taxon>
        <taxon>Carduoideae</taxon>
        <taxon>Cardueae</taxon>
        <taxon>Centaureinae</taxon>
        <taxon>Centaurea</taxon>
    </lineage>
</organism>
<dbReference type="CDD" id="cd01650">
    <property type="entry name" value="RT_nLTR_like"/>
    <property type="match status" value="1"/>
</dbReference>
<comment type="caution">
    <text evidence="3">The sequence shown here is derived from an EMBL/GenBank/DDBJ whole genome shotgun (WGS) entry which is preliminary data.</text>
</comment>
<dbReference type="InterPro" id="IPR005135">
    <property type="entry name" value="Endo/exonuclease/phosphatase"/>
</dbReference>
<reference evidence="3" key="1">
    <citation type="submission" date="2023-03" db="EMBL/GenBank/DDBJ databases">
        <title>Chromosome-scale reference genome and RAD-based genetic map of yellow starthistle (Centaurea solstitialis) reveal putative structural variation and QTLs associated with invader traits.</title>
        <authorList>
            <person name="Reatini B."/>
            <person name="Cang F.A."/>
            <person name="Jiang Q."/>
            <person name="Mckibben M.T.W."/>
            <person name="Barker M.S."/>
            <person name="Rieseberg L.H."/>
            <person name="Dlugosch K.M."/>
        </authorList>
    </citation>
    <scope>NUCLEOTIDE SEQUENCE</scope>
    <source>
        <strain evidence="3">CAN-66</strain>
        <tissue evidence="3">Leaf</tissue>
    </source>
</reference>
<accession>A0AA38WLS8</accession>
<dbReference type="Proteomes" id="UP001172457">
    <property type="component" value="Chromosome 1"/>
</dbReference>
<evidence type="ECO:0000259" key="1">
    <source>
        <dbReference type="Pfam" id="PF00078"/>
    </source>
</evidence>
<gene>
    <name evidence="3" type="ORF">OSB04_001843</name>
</gene>
<feature type="domain" description="Endonuclease/exonuclease/phosphatase" evidence="2">
    <location>
        <begin position="75"/>
        <end position="196"/>
    </location>
</feature>
<dbReference type="Gene3D" id="3.60.10.10">
    <property type="entry name" value="Endonuclease/exonuclease/phosphatase"/>
    <property type="match status" value="1"/>
</dbReference>
<keyword evidence="4" id="KW-1185">Reference proteome</keyword>
<proteinExistence type="predicted"/>
<evidence type="ECO:0000313" key="3">
    <source>
        <dbReference type="EMBL" id="KAJ9565877.1"/>
    </source>
</evidence>
<evidence type="ECO:0000313" key="4">
    <source>
        <dbReference type="Proteomes" id="UP001172457"/>
    </source>
</evidence>
<evidence type="ECO:0000259" key="2">
    <source>
        <dbReference type="Pfam" id="PF14529"/>
    </source>
</evidence>
<dbReference type="AlphaFoldDB" id="A0AA38WLS8"/>
<dbReference type="GO" id="GO:0003824">
    <property type="term" value="F:catalytic activity"/>
    <property type="evidence" value="ECO:0007669"/>
    <property type="project" value="InterPro"/>
</dbReference>
<name>A0AA38WLS8_9ASTR</name>
<evidence type="ECO:0008006" key="5">
    <source>
        <dbReference type="Google" id="ProtNLM"/>
    </source>
</evidence>
<dbReference type="PANTHER" id="PTHR19446">
    <property type="entry name" value="REVERSE TRANSCRIPTASES"/>
    <property type="match status" value="1"/>
</dbReference>
<dbReference type="InterPro" id="IPR036691">
    <property type="entry name" value="Endo/exonu/phosph_ase_sf"/>
</dbReference>
<dbReference type="SUPFAM" id="SSF56219">
    <property type="entry name" value="DNase I-like"/>
    <property type="match status" value="1"/>
</dbReference>
<dbReference type="Pfam" id="PF14529">
    <property type="entry name" value="Exo_endo_phos_2"/>
    <property type="match status" value="1"/>
</dbReference>
<dbReference type="InterPro" id="IPR000477">
    <property type="entry name" value="RT_dom"/>
</dbReference>
<dbReference type="EMBL" id="JARYMX010000001">
    <property type="protein sequence ID" value="KAJ9565877.1"/>
    <property type="molecule type" value="Genomic_DNA"/>
</dbReference>
<sequence length="563" mass="65104">MLGIQETKLNAVHERLDLRGTLDGDFSFVEATGNSGGLLTVWNKNTFHCDFVIKEDNFLAVIGKWDKIEGLVGCVNVYGPNDVKGRQSLWSKLDLLCDKEEINWVFFGDFNKVHGKHERLNSETNSKGAKQFNNFIHRNGLIDIRMGGSKFTRVSDNGVKFSKLDRFLTTPSFEKLWRNIGAKVLERKWSDHAPIIIYDMWRDFGPPPFKFFDVWLLEKNLEDVVAGSWQVEVKSSRPDCIFRDKLKNVKLAIKEWRKEKVGDIDSSLRMAKQEVDRWESACDVSSLGEADRLQQLDARRKWLDLEVKSAAMARQKSKVKWIKEGDENSKFFHRVSKFREHKNALASLTIDRTWLEEPDEIKRYVADFFRKKFAKTQTHTPSNKLNMRGLKRLSEDGAISLEERFTEEEVWSAIKECGRNKSPGPDGFTIEFVKKFWNIIKYDLLRFFDWFWEEGNISGGCNASFLTLIPKSENPFGLNDFRPISLIGILYKILLKVLAERLKRVIGGVISYEQSAFIKGRCILDGVLIANETVDFLKKSKRKGAILKVDFEKAYDSLEWSFL</sequence>
<feature type="domain" description="Reverse transcriptase" evidence="1">
    <location>
        <begin position="469"/>
        <end position="562"/>
    </location>
</feature>